<dbReference type="OrthoDB" id="10542760at2759"/>
<dbReference type="VEuPathDB" id="TrichDB:TRFO_08496"/>
<name>A0A1J4JJB8_9EUKA</name>
<keyword evidence="2" id="KW-1185">Reference proteome</keyword>
<dbReference type="RefSeq" id="XP_068352385.1">
    <property type="nucleotide sequence ID" value="XM_068494324.1"/>
</dbReference>
<comment type="caution">
    <text evidence="1">The sequence shown here is derived from an EMBL/GenBank/DDBJ whole genome shotgun (WGS) entry which is preliminary data.</text>
</comment>
<reference evidence="1" key="1">
    <citation type="submission" date="2016-10" db="EMBL/GenBank/DDBJ databases">
        <authorList>
            <person name="Benchimol M."/>
            <person name="Almeida L.G."/>
            <person name="Vasconcelos A.T."/>
            <person name="Perreira-Neves A."/>
            <person name="Rosa I.A."/>
            <person name="Tasca T."/>
            <person name="Bogo M.R."/>
            <person name="de Souza W."/>
        </authorList>
    </citation>
    <scope>NUCLEOTIDE SEQUENCE [LARGE SCALE GENOMIC DNA]</scope>
    <source>
        <strain evidence="1">K</strain>
    </source>
</reference>
<evidence type="ECO:0000313" key="1">
    <source>
        <dbReference type="EMBL" id="OHS99248.1"/>
    </source>
</evidence>
<protein>
    <submittedName>
        <fullName evidence="1">Uncharacterized protein</fullName>
    </submittedName>
</protein>
<dbReference type="AlphaFoldDB" id="A0A1J4JJB8"/>
<accession>A0A1J4JJB8</accession>
<dbReference type="EMBL" id="MLAK01001015">
    <property type="protein sequence ID" value="OHS99248.1"/>
    <property type="molecule type" value="Genomic_DNA"/>
</dbReference>
<proteinExistence type="predicted"/>
<organism evidence="1 2">
    <name type="scientific">Tritrichomonas foetus</name>
    <dbReference type="NCBI Taxonomy" id="1144522"/>
    <lineage>
        <taxon>Eukaryota</taxon>
        <taxon>Metamonada</taxon>
        <taxon>Parabasalia</taxon>
        <taxon>Tritrichomonadida</taxon>
        <taxon>Tritrichomonadidae</taxon>
        <taxon>Tritrichomonas</taxon>
    </lineage>
</organism>
<evidence type="ECO:0000313" key="2">
    <source>
        <dbReference type="Proteomes" id="UP000179807"/>
    </source>
</evidence>
<sequence>MNTYPINYNYHPPLAPQIDDFRDLVLYATFNANEIVDQLRIVLDKNLNSKSTQDRILQEVTNDLIKNAWYEKLKRIIEVIRVQVNAATQFPNNQVDLSFVDELYDIIAFLQILGGLDPEAAAQTGIKHDFISAFTFMMNLIRKLFHKDARGDPWPETSQNTPAGSHLRAAKSKLFALCVKTIAELLNRNITYFESPESLTRCLTQMITTLDSNGIFANFLNPPICQLYDRIQVEIFKAKLLPFQIQAVIKSAMRSKEDIYDAIDLLPNDIRKFQIVSKMAQADEKYIEIGKKCVIKSNDVDVILLGKKLFPLNDEVQKKQFTVHFFNRLSELLSVWINELLVRPNPMNNDDVKKAYKPLHKIMSILNDNDRKKLFAKVKETELSQALGALVKNTIKELNKDDPMAQDILAII</sequence>
<dbReference type="GeneID" id="94829028"/>
<dbReference type="Proteomes" id="UP000179807">
    <property type="component" value="Unassembled WGS sequence"/>
</dbReference>
<gene>
    <name evidence="1" type="ORF">TRFO_08496</name>
</gene>